<dbReference type="EMBL" id="CADCUA010000048">
    <property type="protein sequence ID" value="CAA9302221.1"/>
    <property type="molecule type" value="Genomic_DNA"/>
</dbReference>
<accession>A0A6J4KD08</accession>
<sequence length="43" mass="4511">MRRAVHEAGLPLLMKPLKPLALKSVLDRVLAATTVQAAATSDG</sequence>
<name>A0A6J4KD08_9GAMM</name>
<evidence type="ECO:0000313" key="1">
    <source>
        <dbReference type="EMBL" id="CAA9302221.1"/>
    </source>
</evidence>
<evidence type="ECO:0008006" key="2">
    <source>
        <dbReference type="Google" id="ProtNLM"/>
    </source>
</evidence>
<organism evidence="1">
    <name type="scientific">uncultured Lysobacter sp</name>
    <dbReference type="NCBI Taxonomy" id="271060"/>
    <lineage>
        <taxon>Bacteria</taxon>
        <taxon>Pseudomonadati</taxon>
        <taxon>Pseudomonadota</taxon>
        <taxon>Gammaproteobacteria</taxon>
        <taxon>Lysobacterales</taxon>
        <taxon>Lysobacteraceae</taxon>
        <taxon>Lysobacter</taxon>
        <taxon>environmental samples</taxon>
    </lineage>
</organism>
<protein>
    <recommendedName>
        <fullName evidence="2">Response regulatory domain-containing protein</fullName>
    </recommendedName>
</protein>
<reference evidence="1" key="1">
    <citation type="submission" date="2020-02" db="EMBL/GenBank/DDBJ databases">
        <authorList>
            <person name="Meier V. D."/>
        </authorList>
    </citation>
    <scope>NUCLEOTIDE SEQUENCE</scope>
    <source>
        <strain evidence="1">AVDCRST_MAG71</strain>
    </source>
</reference>
<proteinExistence type="predicted"/>
<gene>
    <name evidence="1" type="ORF">AVDCRST_MAG71-161</name>
</gene>
<dbReference type="AlphaFoldDB" id="A0A6J4KD08"/>